<evidence type="ECO:0000313" key="2">
    <source>
        <dbReference type="EMBL" id="CAB4800550.1"/>
    </source>
</evidence>
<evidence type="ECO:0000313" key="1">
    <source>
        <dbReference type="EMBL" id="CAB4688263.1"/>
    </source>
</evidence>
<name>A0A6J6XTJ3_9ZZZZ</name>
<accession>A0A6J6XTJ3</accession>
<organism evidence="2">
    <name type="scientific">freshwater metagenome</name>
    <dbReference type="NCBI Taxonomy" id="449393"/>
    <lineage>
        <taxon>unclassified sequences</taxon>
        <taxon>metagenomes</taxon>
        <taxon>ecological metagenomes</taxon>
    </lineage>
</organism>
<gene>
    <name evidence="1" type="ORF">UFOPK2582_00241</name>
    <name evidence="2" type="ORF">UFOPK3046_00537</name>
    <name evidence="3" type="ORF">UFOPK3914_00371</name>
    <name evidence="4" type="ORF">UFOPK4173_00618</name>
    <name evidence="5" type="ORF">UFOPK4354_00488</name>
</gene>
<reference evidence="2" key="1">
    <citation type="submission" date="2020-05" db="EMBL/GenBank/DDBJ databases">
        <authorList>
            <person name="Chiriac C."/>
            <person name="Salcher M."/>
            <person name="Ghai R."/>
            <person name="Kavagutti S V."/>
        </authorList>
    </citation>
    <scope>NUCLEOTIDE SEQUENCE</scope>
</reference>
<dbReference type="EMBL" id="CAFAAQ010000031">
    <property type="protein sequence ID" value="CAB4800550.1"/>
    <property type="molecule type" value="Genomic_DNA"/>
</dbReference>
<sequence length="80" mass="8484">MPVPLLSLIAALLILSGLFFGATWGIRVGRTEGLATARALTQENWVDLLEVSVNLQQARSVAVDPLAVQAAPKALHPPKT</sequence>
<dbReference type="AlphaFoldDB" id="A0A6J6XTJ3"/>
<dbReference type="EMBL" id="CAFBQW010000036">
    <property type="protein sequence ID" value="CAB5063907.1"/>
    <property type="molecule type" value="Genomic_DNA"/>
</dbReference>
<evidence type="ECO:0000313" key="5">
    <source>
        <dbReference type="EMBL" id="CAB5063907.1"/>
    </source>
</evidence>
<evidence type="ECO:0000313" key="3">
    <source>
        <dbReference type="EMBL" id="CAB4970679.1"/>
    </source>
</evidence>
<dbReference type="EMBL" id="CAEZXS010000015">
    <property type="protein sequence ID" value="CAB4688263.1"/>
    <property type="molecule type" value="Genomic_DNA"/>
</dbReference>
<protein>
    <submittedName>
        <fullName evidence="2">Unannotated protein</fullName>
    </submittedName>
</protein>
<dbReference type="EMBL" id="CAFBPW010000048">
    <property type="protein sequence ID" value="CAB5031080.1"/>
    <property type="molecule type" value="Genomic_DNA"/>
</dbReference>
<dbReference type="EMBL" id="CAFBOG010000021">
    <property type="protein sequence ID" value="CAB4970679.1"/>
    <property type="molecule type" value="Genomic_DNA"/>
</dbReference>
<proteinExistence type="predicted"/>
<evidence type="ECO:0000313" key="4">
    <source>
        <dbReference type="EMBL" id="CAB5031080.1"/>
    </source>
</evidence>